<dbReference type="InterPro" id="IPR009008">
    <property type="entry name" value="Val/Leu/Ile-tRNA-synth_edit"/>
</dbReference>
<protein>
    <recommendedName>
        <fullName evidence="1 8">Isoleucine--tRNA ligase</fullName>
        <ecNumber evidence="1 8">6.1.1.5</ecNumber>
    </recommendedName>
</protein>
<proteinExistence type="inferred from homology"/>
<dbReference type="EMBL" id="JACQPB010000055">
    <property type="protein sequence ID" value="MBI4210968.1"/>
    <property type="molecule type" value="Genomic_DNA"/>
</dbReference>
<dbReference type="InterPro" id="IPR002300">
    <property type="entry name" value="aa-tRNA-synth_Ia"/>
</dbReference>
<evidence type="ECO:0000256" key="3">
    <source>
        <dbReference type="ARBA" id="ARBA00022741"/>
    </source>
</evidence>
<dbReference type="GO" id="GO:0005524">
    <property type="term" value="F:ATP binding"/>
    <property type="evidence" value="ECO:0007669"/>
    <property type="project" value="UniProtKB-KW"/>
</dbReference>
<dbReference type="GO" id="GO:0000049">
    <property type="term" value="F:tRNA binding"/>
    <property type="evidence" value="ECO:0007669"/>
    <property type="project" value="InterPro"/>
</dbReference>
<keyword evidence="2 9" id="KW-0436">Ligase</keyword>
<evidence type="ECO:0000313" key="13">
    <source>
        <dbReference type="Proteomes" id="UP000732298"/>
    </source>
</evidence>
<name>A0A8T3YPN9_9ARCH</name>
<feature type="domain" description="Methionyl/Valyl/Leucyl/Isoleucyl-tRNA synthetase anticodon-binding" evidence="11">
    <location>
        <begin position="682"/>
        <end position="825"/>
    </location>
</feature>
<evidence type="ECO:0000259" key="11">
    <source>
        <dbReference type="Pfam" id="PF08264"/>
    </source>
</evidence>
<dbReference type="GO" id="GO:0006428">
    <property type="term" value="P:isoleucyl-tRNA aminoacylation"/>
    <property type="evidence" value="ECO:0007669"/>
    <property type="project" value="UniProtKB-UniRule"/>
</dbReference>
<dbReference type="InterPro" id="IPR013155">
    <property type="entry name" value="M/V/L/I-tRNA-synth_anticd-bd"/>
</dbReference>
<sequence length="959" mass="109916">MKTLEQYGLAKENEIREFWRKKKIPEKARKLNPKGKGFFMMDGPPYASGNIHMGTALNKILKDITIRQKRMQGFSVLDQPGYDTHGLPIENKVEKKLGFGTKGEIEKHGVDRFVAECKKFATEYIGIMNAEFDNLGVWMDWENPYLTLNNRYIEAIWWTFKNADDKGLLYSGKYPVHVCSHCETAVAYNEIEYVKQTDKSVYVKFRVRENAVSKKLGLPENTYLIIWTTTPWTLPSNTGVMVHPKYDYVAAQVGTETWVVAKERLQPLMDAAEAGYTVKAEVKGATLEGLEYESPLAGNLALPEMESAYRVILSDRYVNVDDGTGLVHTAPGCGKEDFDAGTRAGLPIVSIVGTDGILQKEAGKYAGKKARIVDDEIIADLHSAGALVYKHDFTHDYPVCWRCKSPLLMVSTPQWFFRVTAIRERMLALNETVEWHPEWGKDRFRNWLESLGDWPVSRQRYWGTPLPIWTCDGCGNRKVIGSLKELKEHCGSVPQDLHKPWIDSVKWPCRKCGKGTMKRVPEVLDVWFDAGVSSWGSIGHPEDREKFAKYWPADVNIEGKDQIRGWWNSQLITSTICFDDKPFRAISMHGMVLDLGKKKMSKSLGNIVSPKEVIEKHNRDYLRFYLARESKGEDMTFDWEAFKEVNRFFNTLWNSINYGITYLDIDAAKHEKKGKAGLNTEDRWIMSKLNSLEKDVLEAYNTYNYAKAVQLIEYFVLEEFSRTYIKIVRDRAKDDKEALSAAFSHIISALIRMLAPIAPHVSEHFHQHMKGKGGEESVHFTALPEPDAARIDTALEAEFAKAKQLVQEALSLRESEQLRLRWPLNELVYVSKEKEFPETWRIIADSANVKKFTQATAEPHGNYASKEFGKGKIFLDREANPGLKEEWELMELRRRIQDMRKQEKLSPNDKAELELGSSDPAFVKKHKKEIEDSTGTRIVPGKGKMEKVLEREFYIKIRH</sequence>
<dbReference type="PROSITE" id="PS00178">
    <property type="entry name" value="AA_TRNA_LIGASE_I"/>
    <property type="match status" value="1"/>
</dbReference>
<dbReference type="PRINTS" id="PR00984">
    <property type="entry name" value="TRNASYNTHILE"/>
</dbReference>
<dbReference type="InterPro" id="IPR001412">
    <property type="entry name" value="aa-tRNA-synth_I_CS"/>
</dbReference>
<comment type="similarity">
    <text evidence="9">Belongs to the class-I aminoacyl-tRNA synthetase family.</text>
</comment>
<dbReference type="GO" id="GO:0004822">
    <property type="term" value="F:isoleucine-tRNA ligase activity"/>
    <property type="evidence" value="ECO:0007669"/>
    <property type="project" value="UniProtKB-UniRule"/>
</dbReference>
<evidence type="ECO:0000256" key="2">
    <source>
        <dbReference type="ARBA" id="ARBA00022598"/>
    </source>
</evidence>
<keyword evidence="5 9" id="KW-0648">Protein biosynthesis</keyword>
<dbReference type="Pfam" id="PF00133">
    <property type="entry name" value="tRNA-synt_1"/>
    <property type="match status" value="1"/>
</dbReference>
<evidence type="ECO:0000256" key="7">
    <source>
        <dbReference type="ARBA" id="ARBA00048359"/>
    </source>
</evidence>
<gene>
    <name evidence="12" type="ORF">HY544_05710</name>
</gene>
<evidence type="ECO:0000256" key="5">
    <source>
        <dbReference type="ARBA" id="ARBA00022917"/>
    </source>
</evidence>
<dbReference type="PANTHER" id="PTHR42780:SF1">
    <property type="entry name" value="ISOLEUCINE--TRNA LIGASE, CYTOPLASMIC"/>
    <property type="match status" value="1"/>
</dbReference>
<dbReference type="InterPro" id="IPR033709">
    <property type="entry name" value="Anticodon_Ile_ABEc"/>
</dbReference>
<dbReference type="SUPFAM" id="SSF50677">
    <property type="entry name" value="ValRS/IleRS/LeuRS editing domain"/>
    <property type="match status" value="1"/>
</dbReference>
<dbReference type="Gene3D" id="3.40.50.620">
    <property type="entry name" value="HUPs"/>
    <property type="match status" value="2"/>
</dbReference>
<dbReference type="CDD" id="cd07961">
    <property type="entry name" value="Anticodon_Ia_Ile_ABEc"/>
    <property type="match status" value="1"/>
</dbReference>
<dbReference type="SUPFAM" id="SSF52374">
    <property type="entry name" value="Nucleotidylyl transferase"/>
    <property type="match status" value="1"/>
</dbReference>
<dbReference type="Pfam" id="PF08264">
    <property type="entry name" value="Anticodon_1"/>
    <property type="match status" value="1"/>
</dbReference>
<evidence type="ECO:0000259" key="10">
    <source>
        <dbReference type="Pfam" id="PF00133"/>
    </source>
</evidence>
<accession>A0A8T3YPN9</accession>
<reference evidence="12" key="1">
    <citation type="submission" date="2020-07" db="EMBL/GenBank/DDBJ databases">
        <title>Huge and variable diversity of episymbiotic CPR bacteria and DPANN archaea in groundwater ecosystems.</title>
        <authorList>
            <person name="He C.Y."/>
            <person name="Keren R."/>
            <person name="Whittaker M."/>
            <person name="Farag I.F."/>
            <person name="Doudna J."/>
            <person name="Cate J.H.D."/>
            <person name="Banfield J.F."/>
        </authorList>
    </citation>
    <scope>NUCLEOTIDE SEQUENCE</scope>
    <source>
        <strain evidence="12">NC_groundwater_1296_Ag_S-0.2um_52_80</strain>
    </source>
</reference>
<dbReference type="PANTHER" id="PTHR42780">
    <property type="entry name" value="SOLEUCYL-TRNA SYNTHETASE"/>
    <property type="match status" value="1"/>
</dbReference>
<dbReference type="GO" id="GO:0002161">
    <property type="term" value="F:aminoacyl-tRNA deacylase activity"/>
    <property type="evidence" value="ECO:0007669"/>
    <property type="project" value="InterPro"/>
</dbReference>
<evidence type="ECO:0000313" key="12">
    <source>
        <dbReference type="EMBL" id="MBI4210968.1"/>
    </source>
</evidence>
<dbReference type="InterPro" id="IPR009080">
    <property type="entry name" value="tRNAsynth_Ia_anticodon-bd"/>
</dbReference>
<evidence type="ECO:0000256" key="6">
    <source>
        <dbReference type="ARBA" id="ARBA00023146"/>
    </source>
</evidence>
<comment type="catalytic activity">
    <reaction evidence="7">
        <text>tRNA(Ile) + L-isoleucine + ATP = L-isoleucyl-tRNA(Ile) + AMP + diphosphate</text>
        <dbReference type="Rhea" id="RHEA:11060"/>
        <dbReference type="Rhea" id="RHEA-COMP:9666"/>
        <dbReference type="Rhea" id="RHEA-COMP:9695"/>
        <dbReference type="ChEBI" id="CHEBI:30616"/>
        <dbReference type="ChEBI" id="CHEBI:33019"/>
        <dbReference type="ChEBI" id="CHEBI:58045"/>
        <dbReference type="ChEBI" id="CHEBI:78442"/>
        <dbReference type="ChEBI" id="CHEBI:78528"/>
        <dbReference type="ChEBI" id="CHEBI:456215"/>
        <dbReference type="EC" id="6.1.1.5"/>
    </reaction>
</comment>
<evidence type="ECO:0000256" key="1">
    <source>
        <dbReference type="ARBA" id="ARBA00013165"/>
    </source>
</evidence>
<evidence type="ECO:0000256" key="4">
    <source>
        <dbReference type="ARBA" id="ARBA00022840"/>
    </source>
</evidence>
<dbReference type="Proteomes" id="UP000732298">
    <property type="component" value="Unassembled WGS sequence"/>
</dbReference>
<keyword evidence="3 9" id="KW-0547">Nucleotide-binding</keyword>
<dbReference type="NCBIfam" id="TIGR00392">
    <property type="entry name" value="ileS"/>
    <property type="match status" value="1"/>
</dbReference>
<evidence type="ECO:0000256" key="8">
    <source>
        <dbReference type="NCBIfam" id="TIGR00392"/>
    </source>
</evidence>
<dbReference type="SUPFAM" id="SSF47323">
    <property type="entry name" value="Anticodon-binding domain of a subclass of class I aminoacyl-tRNA synthetases"/>
    <property type="match status" value="1"/>
</dbReference>
<dbReference type="InterPro" id="IPR014729">
    <property type="entry name" value="Rossmann-like_a/b/a_fold"/>
</dbReference>
<dbReference type="Gene3D" id="1.10.730.10">
    <property type="entry name" value="Isoleucyl-tRNA Synthetase, Domain 1"/>
    <property type="match status" value="1"/>
</dbReference>
<feature type="domain" description="Aminoacyl-tRNA synthetase class Ia" evidence="10">
    <location>
        <begin position="15"/>
        <end position="637"/>
    </location>
</feature>
<evidence type="ECO:0000256" key="9">
    <source>
        <dbReference type="RuleBase" id="RU363035"/>
    </source>
</evidence>
<dbReference type="InterPro" id="IPR002301">
    <property type="entry name" value="Ile-tRNA-ligase"/>
</dbReference>
<dbReference type="GO" id="GO:0005737">
    <property type="term" value="C:cytoplasm"/>
    <property type="evidence" value="ECO:0007669"/>
    <property type="project" value="UniProtKB-UniRule"/>
</dbReference>
<comment type="caution">
    <text evidence="12">The sequence shown here is derived from an EMBL/GenBank/DDBJ whole genome shotgun (WGS) entry which is preliminary data.</text>
</comment>
<keyword evidence="6 9" id="KW-0030">Aminoacyl-tRNA synthetase</keyword>
<keyword evidence="4 9" id="KW-0067">ATP-binding</keyword>
<dbReference type="InterPro" id="IPR023586">
    <property type="entry name" value="Ile-tRNA-ligase_type2"/>
</dbReference>
<organism evidence="12 13">
    <name type="scientific">Candidatus Iainarchaeum sp</name>
    <dbReference type="NCBI Taxonomy" id="3101447"/>
    <lineage>
        <taxon>Archaea</taxon>
        <taxon>Candidatus Iainarchaeota</taxon>
        <taxon>Candidatus Iainarchaeia</taxon>
        <taxon>Candidatus Iainarchaeales</taxon>
        <taxon>Candidatus Iainarchaeaceae</taxon>
        <taxon>Candidatus Iainarchaeum</taxon>
    </lineage>
</organism>
<dbReference type="AlphaFoldDB" id="A0A8T3YPN9"/>
<dbReference type="EC" id="6.1.1.5" evidence="1 8"/>